<keyword evidence="6 10" id="KW-0786">Thiamine pyrophosphate</keyword>
<dbReference type="InterPro" id="IPR001017">
    <property type="entry name" value="DH_E1"/>
</dbReference>
<evidence type="ECO:0000259" key="11">
    <source>
        <dbReference type="Pfam" id="PF00676"/>
    </source>
</evidence>
<dbReference type="AlphaFoldDB" id="A0A1I3TJZ8"/>
<dbReference type="PANTHER" id="PTHR43380">
    <property type="entry name" value="2-OXOISOVALERATE DEHYDROGENASE SUBUNIT ALPHA, MITOCHONDRIAL"/>
    <property type="match status" value="1"/>
</dbReference>
<evidence type="ECO:0000256" key="5">
    <source>
        <dbReference type="ARBA" id="ARBA00023002"/>
    </source>
</evidence>
<keyword evidence="13" id="KW-1185">Reference proteome</keyword>
<evidence type="ECO:0000256" key="7">
    <source>
        <dbReference type="ARBA" id="ARBA00023317"/>
    </source>
</evidence>
<comment type="function">
    <text evidence="8 10">The pyruvate dehydrogenase complex catalyzes the overall conversion of pyruvate to acetyl-CoA and CO(2). It contains multiple copies of three enzymatic components: pyruvate dehydrogenase (E1), dihydrolipoamide acetyltransferase (E2) and lipoamide dehydrogenase (E3).</text>
</comment>
<evidence type="ECO:0000313" key="13">
    <source>
        <dbReference type="Proteomes" id="UP000199545"/>
    </source>
</evidence>
<comment type="cofactor">
    <cofactor evidence="1 10">
        <name>thiamine diphosphate</name>
        <dbReference type="ChEBI" id="CHEBI:58937"/>
    </cofactor>
</comment>
<dbReference type="InterPro" id="IPR050771">
    <property type="entry name" value="Alpha-ketoacid_DH_E1_comp"/>
</dbReference>
<dbReference type="GO" id="GO:0009083">
    <property type="term" value="P:branched-chain amino acid catabolic process"/>
    <property type="evidence" value="ECO:0007669"/>
    <property type="project" value="TreeGrafter"/>
</dbReference>
<dbReference type="SUPFAM" id="SSF52518">
    <property type="entry name" value="Thiamin diphosphate-binding fold (THDP-binding)"/>
    <property type="match status" value="1"/>
</dbReference>
<evidence type="ECO:0000256" key="9">
    <source>
        <dbReference type="ARBA" id="ARBA00051231"/>
    </source>
</evidence>
<dbReference type="GO" id="GO:0004739">
    <property type="term" value="F:pyruvate dehydrogenase (acetyl-transferring) activity"/>
    <property type="evidence" value="ECO:0007669"/>
    <property type="project" value="UniProtKB-UniRule"/>
</dbReference>
<comment type="subunit">
    <text evidence="2 10">Heterodimer of an alpha and a beta chain.</text>
</comment>
<dbReference type="EC" id="1.2.4.1" evidence="3 10"/>
<feature type="domain" description="Dehydrogenase E1 component" evidence="11">
    <location>
        <begin position="43"/>
        <end position="321"/>
    </location>
</feature>
<evidence type="ECO:0000313" key="12">
    <source>
        <dbReference type="EMBL" id="SFJ69951.1"/>
    </source>
</evidence>
<dbReference type="Pfam" id="PF00676">
    <property type="entry name" value="E1_dh"/>
    <property type="match status" value="1"/>
</dbReference>
<gene>
    <name evidence="12" type="ORF">SAMN05421852_11765</name>
</gene>
<dbReference type="Gene3D" id="3.40.50.970">
    <property type="match status" value="1"/>
</dbReference>
<keyword evidence="7 10" id="KW-0670">Pyruvate</keyword>
<keyword evidence="5 10" id="KW-0560">Oxidoreductase</keyword>
<protein>
    <recommendedName>
        <fullName evidence="4 10">Pyruvate dehydrogenase E1 component subunit alpha</fullName>
        <ecNumber evidence="3 10">1.2.4.1</ecNumber>
    </recommendedName>
</protein>
<evidence type="ECO:0000256" key="10">
    <source>
        <dbReference type="RuleBase" id="RU366007"/>
    </source>
</evidence>
<accession>A0A1I3TJZ8</accession>
<organism evidence="12 13">
    <name type="scientific">Thermoflavimicrobium dichotomicum</name>
    <dbReference type="NCBI Taxonomy" id="46223"/>
    <lineage>
        <taxon>Bacteria</taxon>
        <taxon>Bacillati</taxon>
        <taxon>Bacillota</taxon>
        <taxon>Bacilli</taxon>
        <taxon>Bacillales</taxon>
        <taxon>Thermoactinomycetaceae</taxon>
        <taxon>Thermoflavimicrobium</taxon>
    </lineage>
</organism>
<comment type="catalytic activity">
    <reaction evidence="9 10">
        <text>N(6)-[(R)-lipoyl]-L-lysyl-[protein] + pyruvate + H(+) = N(6)-[(R)-S(8)-acetyldihydrolipoyl]-L-lysyl-[protein] + CO2</text>
        <dbReference type="Rhea" id="RHEA:19189"/>
        <dbReference type="Rhea" id="RHEA-COMP:10474"/>
        <dbReference type="Rhea" id="RHEA-COMP:10478"/>
        <dbReference type="ChEBI" id="CHEBI:15361"/>
        <dbReference type="ChEBI" id="CHEBI:15378"/>
        <dbReference type="ChEBI" id="CHEBI:16526"/>
        <dbReference type="ChEBI" id="CHEBI:83099"/>
        <dbReference type="ChEBI" id="CHEBI:83111"/>
        <dbReference type="EC" id="1.2.4.1"/>
    </reaction>
</comment>
<name>A0A1I3TJZ8_9BACL</name>
<evidence type="ECO:0000256" key="1">
    <source>
        <dbReference type="ARBA" id="ARBA00001964"/>
    </source>
</evidence>
<reference evidence="12 13" key="1">
    <citation type="submission" date="2016-10" db="EMBL/GenBank/DDBJ databases">
        <authorList>
            <person name="de Groot N.N."/>
        </authorList>
    </citation>
    <scope>NUCLEOTIDE SEQUENCE [LARGE SCALE GENOMIC DNA]</scope>
    <source>
        <strain evidence="12 13">DSM 44778</strain>
    </source>
</reference>
<sequence>MIKDLPREKSDIVSIIDENGNLREGAEVDLPKENLIEIYKWLKLVREFDRKAIKLQRQGRIGVYASLEGQEAAQVGSAYALEKEDMMFPTYRDHGAYFVHGMPLICKFRFLKGLDGLIAPEGVNVFPITVPIATHIPHAVGYSFSITRKKQNRIAIAYFGDGATSEGDFHEGLNIAGIFKSPAIFFCQNNQYAISVPLQKQTASRSISEKAKAYGIEGIQVDGNDVLAVYNVVKYAREKAITGKGPTLIEALTYRVNSHTTADDHTRYRSQEEVSNWKKRDPIRRYELLLERLHLIDEKKKREIEDSILEIISCAVEELKGMEPPDPLEMFSHCYQEKTSDIRKQAEYLLELLGDE</sequence>
<dbReference type="EMBL" id="FORR01000017">
    <property type="protein sequence ID" value="SFJ69951.1"/>
    <property type="molecule type" value="Genomic_DNA"/>
</dbReference>
<evidence type="ECO:0000256" key="6">
    <source>
        <dbReference type="ARBA" id="ARBA00023052"/>
    </source>
</evidence>
<dbReference type="InterPro" id="IPR017596">
    <property type="entry name" value="PdhA/BkdA"/>
</dbReference>
<dbReference type="Proteomes" id="UP000199545">
    <property type="component" value="Unassembled WGS sequence"/>
</dbReference>
<evidence type="ECO:0000256" key="4">
    <source>
        <dbReference type="ARBA" id="ARBA00014159"/>
    </source>
</evidence>
<dbReference type="RefSeq" id="WP_245739870.1">
    <property type="nucleotide sequence ID" value="NZ_FORR01000017.1"/>
</dbReference>
<dbReference type="PANTHER" id="PTHR43380:SF1">
    <property type="entry name" value="2-OXOISOVALERATE DEHYDROGENASE SUBUNIT ALPHA, MITOCHONDRIAL"/>
    <property type="match status" value="1"/>
</dbReference>
<evidence type="ECO:0000256" key="2">
    <source>
        <dbReference type="ARBA" id="ARBA00011870"/>
    </source>
</evidence>
<dbReference type="InterPro" id="IPR029061">
    <property type="entry name" value="THDP-binding"/>
</dbReference>
<dbReference type="CDD" id="cd02000">
    <property type="entry name" value="TPP_E1_PDC_ADC_BCADC"/>
    <property type="match status" value="1"/>
</dbReference>
<evidence type="ECO:0000256" key="3">
    <source>
        <dbReference type="ARBA" id="ARBA00012281"/>
    </source>
</evidence>
<proteinExistence type="predicted"/>
<evidence type="ECO:0000256" key="8">
    <source>
        <dbReference type="ARBA" id="ARBA00025211"/>
    </source>
</evidence>
<dbReference type="STRING" id="46223.SAMN05421852_11765"/>
<dbReference type="NCBIfam" id="TIGR03181">
    <property type="entry name" value="PDH_E1_alph_x"/>
    <property type="match status" value="1"/>
</dbReference>